<evidence type="ECO:0000256" key="6">
    <source>
        <dbReference type="HAMAP-Rule" id="MF_00361"/>
    </source>
</evidence>
<feature type="binding site" evidence="6">
    <location>
        <position position="74"/>
    </location>
    <ligand>
        <name>NAD(+)</name>
        <dbReference type="ChEBI" id="CHEBI:57540"/>
    </ligand>
</feature>
<dbReference type="HAMAP" id="MF_00361">
    <property type="entry name" value="NAD_kinase"/>
    <property type="match status" value="1"/>
</dbReference>
<feature type="binding site" evidence="6">
    <location>
        <begin position="181"/>
        <end position="186"/>
    </location>
    <ligand>
        <name>NAD(+)</name>
        <dbReference type="ChEBI" id="CHEBI:57540"/>
    </ligand>
</feature>
<dbReference type="Pfam" id="PF01513">
    <property type="entry name" value="NAD_kinase"/>
    <property type="match status" value="1"/>
</dbReference>
<dbReference type="GO" id="GO:0003951">
    <property type="term" value="F:NAD+ kinase activity"/>
    <property type="evidence" value="ECO:0007669"/>
    <property type="project" value="UniProtKB-UniRule"/>
</dbReference>
<dbReference type="EC" id="2.7.1.23" evidence="6"/>
<protein>
    <recommendedName>
        <fullName evidence="6">NAD kinase</fullName>
        <ecNumber evidence="6">2.7.1.23</ecNumber>
    </recommendedName>
    <alternativeName>
        <fullName evidence="6">ATP-dependent NAD kinase</fullName>
    </alternativeName>
</protein>
<keyword evidence="6" id="KW-0963">Cytoplasm</keyword>
<comment type="function">
    <text evidence="6">Involved in the regulation of the intracellular balance of NAD and NADP, and is a key enzyme in the biosynthesis of NADP. Catalyzes specifically the phosphorylation on 2'-hydroxyl of the adenosine moiety of NAD to yield NADP.</text>
</comment>
<dbReference type="OrthoDB" id="9774737at2"/>
<dbReference type="PANTHER" id="PTHR20275:SF0">
    <property type="entry name" value="NAD KINASE"/>
    <property type="match status" value="1"/>
</dbReference>
<dbReference type="Proteomes" id="UP000183190">
    <property type="component" value="Unassembled WGS sequence"/>
</dbReference>
<gene>
    <name evidence="6" type="primary">nadK</name>
    <name evidence="7" type="ORF">SAMN02910265_00247</name>
</gene>
<evidence type="ECO:0000313" key="8">
    <source>
        <dbReference type="Proteomes" id="UP000183190"/>
    </source>
</evidence>
<dbReference type="InterPro" id="IPR017437">
    <property type="entry name" value="ATP-NAD_kinase_PpnK-typ_C"/>
</dbReference>
<dbReference type="GO" id="GO:0006741">
    <property type="term" value="P:NADP+ biosynthetic process"/>
    <property type="evidence" value="ECO:0007669"/>
    <property type="project" value="UniProtKB-UniRule"/>
</dbReference>
<keyword evidence="2 6" id="KW-0418">Kinase</keyword>
<comment type="cofactor">
    <cofactor evidence="6">
        <name>a divalent metal cation</name>
        <dbReference type="ChEBI" id="CHEBI:60240"/>
    </cofactor>
</comment>
<organism evidence="7 8">
    <name type="scientific">Ruminococcus flavefaciens</name>
    <dbReference type="NCBI Taxonomy" id="1265"/>
    <lineage>
        <taxon>Bacteria</taxon>
        <taxon>Bacillati</taxon>
        <taxon>Bacillota</taxon>
        <taxon>Clostridia</taxon>
        <taxon>Eubacteriales</taxon>
        <taxon>Oscillospiraceae</taxon>
        <taxon>Ruminococcus</taxon>
    </lineage>
</organism>
<evidence type="ECO:0000313" key="7">
    <source>
        <dbReference type="EMBL" id="SEH38560.1"/>
    </source>
</evidence>
<dbReference type="Pfam" id="PF20143">
    <property type="entry name" value="NAD_kinase_C"/>
    <property type="match status" value="1"/>
</dbReference>
<feature type="binding site" evidence="6">
    <location>
        <position position="168"/>
    </location>
    <ligand>
        <name>NAD(+)</name>
        <dbReference type="ChEBI" id="CHEBI:57540"/>
    </ligand>
</feature>
<feature type="active site" description="Proton acceptor" evidence="6">
    <location>
        <position position="69"/>
    </location>
</feature>
<evidence type="ECO:0000256" key="5">
    <source>
        <dbReference type="ARBA" id="ARBA00047925"/>
    </source>
</evidence>
<dbReference type="Gene3D" id="3.40.50.10330">
    <property type="entry name" value="Probable inorganic polyphosphate/atp-NAD kinase, domain 1"/>
    <property type="match status" value="1"/>
</dbReference>
<comment type="caution">
    <text evidence="6">Lacks conserved residue(s) required for the propagation of feature annotation.</text>
</comment>
<keyword evidence="6" id="KW-0067">ATP-binding</keyword>
<evidence type="ECO:0000256" key="2">
    <source>
        <dbReference type="ARBA" id="ARBA00022777"/>
    </source>
</evidence>
<dbReference type="GO" id="GO:0051287">
    <property type="term" value="F:NAD binding"/>
    <property type="evidence" value="ECO:0007669"/>
    <property type="project" value="UniProtKB-ARBA"/>
</dbReference>
<dbReference type="InterPro" id="IPR002504">
    <property type="entry name" value="NADK"/>
</dbReference>
<comment type="catalytic activity">
    <reaction evidence="5 6">
        <text>NAD(+) + ATP = ADP + NADP(+) + H(+)</text>
        <dbReference type="Rhea" id="RHEA:18629"/>
        <dbReference type="ChEBI" id="CHEBI:15378"/>
        <dbReference type="ChEBI" id="CHEBI:30616"/>
        <dbReference type="ChEBI" id="CHEBI:57540"/>
        <dbReference type="ChEBI" id="CHEBI:58349"/>
        <dbReference type="ChEBI" id="CHEBI:456216"/>
        <dbReference type="EC" id="2.7.1.23"/>
    </reaction>
</comment>
<dbReference type="PANTHER" id="PTHR20275">
    <property type="entry name" value="NAD KINASE"/>
    <property type="match status" value="1"/>
</dbReference>
<dbReference type="RefSeq" id="WP_074714088.1">
    <property type="nucleotide sequence ID" value="NZ_FNWV01000001.1"/>
</dbReference>
<dbReference type="InterPro" id="IPR016064">
    <property type="entry name" value="NAD/diacylglycerol_kinase_sf"/>
</dbReference>
<keyword evidence="6" id="KW-0547">Nucleotide-binding</keyword>
<keyword evidence="1 6" id="KW-0808">Transferase</keyword>
<accession>A0A1H6HWN4</accession>
<dbReference type="InterPro" id="IPR017438">
    <property type="entry name" value="ATP-NAD_kinase_N"/>
</dbReference>
<sequence length="284" mass="31178">MKAALYPNFQKPNALSCAREVCDVLDRCGIEVSVSELFRNDFSDKPFVKFEDIREAAKTADYVLAIGGDGTILRCAKLLIGSDTKLLGINTGTLGFMAGLEADQLDKLSLLTTGEYELSPRMTLDVVYHSADGDKTATVLNEVSARSGSFRICEFEVYSESYLVGRYRADGVLFSTPSGSTAYALSAGGPVIEPDLECIEMTLICPHSLFSRATMFSPQRKLIMKDVTVRDDSMVINVDGELFVSLRNGDSIEICRGKNNINFINLIGNSFHESLCKKMCKPIK</sequence>
<dbReference type="EMBL" id="FNWV01000001">
    <property type="protein sequence ID" value="SEH38560.1"/>
    <property type="molecule type" value="Genomic_DNA"/>
</dbReference>
<evidence type="ECO:0000256" key="3">
    <source>
        <dbReference type="ARBA" id="ARBA00022857"/>
    </source>
</evidence>
<name>A0A1H6HWN4_RUMFL</name>
<dbReference type="AlphaFoldDB" id="A0A1H6HWN4"/>
<feature type="binding site" evidence="6">
    <location>
        <begin position="69"/>
        <end position="70"/>
    </location>
    <ligand>
        <name>NAD(+)</name>
        <dbReference type="ChEBI" id="CHEBI:57540"/>
    </ligand>
</feature>
<evidence type="ECO:0000256" key="4">
    <source>
        <dbReference type="ARBA" id="ARBA00023027"/>
    </source>
</evidence>
<keyword evidence="3 6" id="KW-0521">NADP</keyword>
<dbReference type="Gene3D" id="2.60.200.30">
    <property type="entry name" value="Probable inorganic polyphosphate/atp-NAD kinase, domain 2"/>
    <property type="match status" value="1"/>
</dbReference>
<reference evidence="7 8" key="1">
    <citation type="submission" date="2016-10" db="EMBL/GenBank/DDBJ databases">
        <authorList>
            <person name="de Groot N.N."/>
        </authorList>
    </citation>
    <scope>NUCLEOTIDE SEQUENCE [LARGE SCALE GENOMIC DNA]</scope>
    <source>
        <strain evidence="7 8">YAD2003</strain>
    </source>
</reference>
<evidence type="ECO:0000256" key="1">
    <source>
        <dbReference type="ARBA" id="ARBA00022679"/>
    </source>
</evidence>
<keyword evidence="4 6" id="KW-0520">NAD</keyword>
<dbReference type="SUPFAM" id="SSF111331">
    <property type="entry name" value="NAD kinase/diacylglycerol kinase-like"/>
    <property type="match status" value="1"/>
</dbReference>
<feature type="binding site" evidence="6">
    <location>
        <begin position="141"/>
        <end position="142"/>
    </location>
    <ligand>
        <name>NAD(+)</name>
        <dbReference type="ChEBI" id="CHEBI:57540"/>
    </ligand>
</feature>
<dbReference type="GO" id="GO:0046872">
    <property type="term" value="F:metal ion binding"/>
    <property type="evidence" value="ECO:0007669"/>
    <property type="project" value="UniProtKB-UniRule"/>
</dbReference>
<dbReference type="GO" id="GO:0019674">
    <property type="term" value="P:NAD+ metabolic process"/>
    <property type="evidence" value="ECO:0007669"/>
    <property type="project" value="InterPro"/>
</dbReference>
<feature type="binding site" evidence="6">
    <location>
        <position position="170"/>
    </location>
    <ligand>
        <name>NAD(+)</name>
        <dbReference type="ChEBI" id="CHEBI:57540"/>
    </ligand>
</feature>
<proteinExistence type="inferred from homology"/>
<comment type="similarity">
    <text evidence="6">Belongs to the NAD kinase family.</text>
</comment>
<comment type="subcellular location">
    <subcellularLocation>
        <location evidence="6">Cytoplasm</location>
    </subcellularLocation>
</comment>
<dbReference type="GO" id="GO:0005524">
    <property type="term" value="F:ATP binding"/>
    <property type="evidence" value="ECO:0007669"/>
    <property type="project" value="UniProtKB-KW"/>
</dbReference>
<dbReference type="GO" id="GO:0005737">
    <property type="term" value="C:cytoplasm"/>
    <property type="evidence" value="ECO:0007669"/>
    <property type="project" value="UniProtKB-SubCell"/>
</dbReference>